<evidence type="ECO:0000256" key="5">
    <source>
        <dbReference type="ARBA" id="ARBA00022692"/>
    </source>
</evidence>
<dbReference type="NCBIfam" id="TIGR01620">
    <property type="entry name" value="hyp_HI0043"/>
    <property type="match status" value="1"/>
</dbReference>
<keyword evidence="6 8" id="KW-1133">Transmembrane helix</keyword>
<keyword evidence="4" id="KW-0997">Cell inner membrane</keyword>
<dbReference type="Pfam" id="PF05128">
    <property type="entry name" value="DUF697"/>
    <property type="match status" value="1"/>
</dbReference>
<gene>
    <name evidence="9" type="ORF">RI845_05845</name>
</gene>
<dbReference type="Proteomes" id="UP001248581">
    <property type="component" value="Chromosome"/>
</dbReference>
<keyword evidence="10" id="KW-1185">Reference proteome</keyword>
<evidence type="ECO:0000256" key="1">
    <source>
        <dbReference type="ARBA" id="ARBA00004429"/>
    </source>
</evidence>
<protein>
    <submittedName>
        <fullName evidence="9">TIGR01620 family protein</fullName>
    </submittedName>
</protein>
<evidence type="ECO:0000256" key="2">
    <source>
        <dbReference type="ARBA" id="ARBA00008255"/>
    </source>
</evidence>
<evidence type="ECO:0000256" key="7">
    <source>
        <dbReference type="ARBA" id="ARBA00023136"/>
    </source>
</evidence>
<reference evidence="10" key="1">
    <citation type="submission" date="2023-09" db="EMBL/GenBank/DDBJ databases">
        <authorList>
            <person name="Li S."/>
            <person name="Li X."/>
            <person name="Zhang C."/>
            <person name="Zhao Z."/>
        </authorList>
    </citation>
    <scope>NUCLEOTIDE SEQUENCE [LARGE SCALE GENOMIC DNA]</scope>
    <source>
        <strain evidence="10">SQ345</strain>
    </source>
</reference>
<feature type="transmembrane region" description="Helical" evidence="8">
    <location>
        <begin position="93"/>
        <end position="114"/>
    </location>
</feature>
<evidence type="ECO:0000256" key="3">
    <source>
        <dbReference type="ARBA" id="ARBA00022475"/>
    </source>
</evidence>
<comment type="similarity">
    <text evidence="2">Belongs to the UPF0283 family.</text>
</comment>
<accession>A0ABY9TLF8</accession>
<sequence>MSQENDKYEQQILFNEGPDLKNVQADVNGQPESQVILPEAAWQPIDESFNEEVVELKQSKPRWLWRIAGVSSVSLVIYELIDFLISGFASSPIITTIYSVFFAAIAGISGLALLKELRGLRQFKQQSKNQYKAAQLIANETLFDAKSFCQKISLKLPSDAVEEHQQSFEENIGEELTEQEVLNLYSKQVLSHVDEQALNQVAKFSTEAVVLVAVSPVAIIDMLVLMWRNLRMLDKIAGLYGVRLGYWSRLKLIKHVFTNMAYAAASEIIADVGIDLLGVETLGRLSTRAAQGLGAGMLTARLGIKTINLCRPIPFTDNPPGISQVRQQVICQVKALLTSKVK</sequence>
<name>A0ABY9TLF8_9GAMM</name>
<keyword evidence="3" id="KW-1003">Cell membrane</keyword>
<evidence type="ECO:0000256" key="6">
    <source>
        <dbReference type="ARBA" id="ARBA00022989"/>
    </source>
</evidence>
<organism evidence="9 10">
    <name type="scientific">Thalassotalea nanhaiensis</name>
    <dbReference type="NCBI Taxonomy" id="3065648"/>
    <lineage>
        <taxon>Bacteria</taxon>
        <taxon>Pseudomonadati</taxon>
        <taxon>Pseudomonadota</taxon>
        <taxon>Gammaproteobacteria</taxon>
        <taxon>Alteromonadales</taxon>
        <taxon>Colwelliaceae</taxon>
        <taxon>Thalassotalea</taxon>
    </lineage>
</organism>
<keyword evidence="7 8" id="KW-0472">Membrane</keyword>
<feature type="transmembrane region" description="Helical" evidence="8">
    <location>
        <begin position="63"/>
        <end position="81"/>
    </location>
</feature>
<dbReference type="PANTHER" id="PTHR39342">
    <property type="entry name" value="UPF0283 MEMBRANE PROTEIN YCJF"/>
    <property type="match status" value="1"/>
</dbReference>
<keyword evidence="5 8" id="KW-0812">Transmembrane</keyword>
<evidence type="ECO:0000256" key="8">
    <source>
        <dbReference type="SAM" id="Phobius"/>
    </source>
</evidence>
<dbReference type="InterPro" id="IPR006507">
    <property type="entry name" value="UPF0283"/>
</dbReference>
<dbReference type="InterPro" id="IPR021147">
    <property type="entry name" value="DUF697"/>
</dbReference>
<proteinExistence type="inferred from homology"/>
<evidence type="ECO:0000313" key="10">
    <source>
        <dbReference type="Proteomes" id="UP001248581"/>
    </source>
</evidence>
<comment type="subcellular location">
    <subcellularLocation>
        <location evidence="1">Cell inner membrane</location>
        <topology evidence="1">Multi-pass membrane protein</topology>
    </subcellularLocation>
</comment>
<dbReference type="EMBL" id="CP134146">
    <property type="protein sequence ID" value="WNC69668.1"/>
    <property type="molecule type" value="Genomic_DNA"/>
</dbReference>
<evidence type="ECO:0000313" key="9">
    <source>
        <dbReference type="EMBL" id="WNC69668.1"/>
    </source>
</evidence>
<evidence type="ECO:0000256" key="4">
    <source>
        <dbReference type="ARBA" id="ARBA00022519"/>
    </source>
</evidence>
<feature type="transmembrane region" description="Helical" evidence="8">
    <location>
        <begin position="208"/>
        <end position="227"/>
    </location>
</feature>
<dbReference type="RefSeq" id="WP_348388811.1">
    <property type="nucleotide sequence ID" value="NZ_CP134146.1"/>
</dbReference>
<dbReference type="PANTHER" id="PTHR39342:SF1">
    <property type="entry name" value="UPF0283 MEMBRANE PROTEIN YCJF"/>
    <property type="match status" value="1"/>
</dbReference>